<evidence type="ECO:0008006" key="4">
    <source>
        <dbReference type="Google" id="ProtNLM"/>
    </source>
</evidence>
<protein>
    <recommendedName>
        <fullName evidence="4">Lipoprotein</fullName>
    </recommendedName>
</protein>
<reference evidence="2 3" key="1">
    <citation type="submission" date="2020-08" db="EMBL/GenBank/DDBJ databases">
        <title>Genome public.</title>
        <authorList>
            <person name="Liu C."/>
            <person name="Sun Q."/>
        </authorList>
    </citation>
    <scope>NUCLEOTIDE SEQUENCE [LARGE SCALE GENOMIC DNA]</scope>
    <source>
        <strain evidence="2 3">BX3</strain>
    </source>
</reference>
<evidence type="ECO:0000256" key="1">
    <source>
        <dbReference type="SAM" id="SignalP"/>
    </source>
</evidence>
<keyword evidence="3" id="KW-1185">Reference proteome</keyword>
<name>A0ABR7MUN0_9FIRM</name>
<accession>A0ABR7MUN0</accession>
<feature type="signal peptide" evidence="1">
    <location>
        <begin position="1"/>
        <end position="31"/>
    </location>
</feature>
<evidence type="ECO:0000313" key="2">
    <source>
        <dbReference type="EMBL" id="MBC8557496.1"/>
    </source>
</evidence>
<sequence length="176" mass="19641">MKSRKNMKKRSVLFSRISCVLLLLSSCLLFVSCGKDTKAAALEKFANRDMAKINVAYNKFAKAYVASPSYAEGMEIYASYVNDTLLTQLDDIIKQTQAIKTGQKEIKALKDKYLKAMKGYKQALTQCATAASAQDTQALEQARSEISNVGTDLQDYNDSLRALAKKYKMTVKEPEH</sequence>
<dbReference type="RefSeq" id="WP_249304730.1">
    <property type="nucleotide sequence ID" value="NZ_JACRSW010000027.1"/>
</dbReference>
<keyword evidence="1" id="KW-0732">Signal</keyword>
<dbReference type="Proteomes" id="UP000637513">
    <property type="component" value="Unassembled WGS sequence"/>
</dbReference>
<evidence type="ECO:0000313" key="3">
    <source>
        <dbReference type="Proteomes" id="UP000637513"/>
    </source>
</evidence>
<dbReference type="EMBL" id="JACRSW010000027">
    <property type="protein sequence ID" value="MBC8557496.1"/>
    <property type="molecule type" value="Genomic_DNA"/>
</dbReference>
<organism evidence="2 3">
    <name type="scientific">Jutongia hominis</name>
    <dbReference type="NCBI Taxonomy" id="2763664"/>
    <lineage>
        <taxon>Bacteria</taxon>
        <taxon>Bacillati</taxon>
        <taxon>Bacillota</taxon>
        <taxon>Clostridia</taxon>
        <taxon>Lachnospirales</taxon>
        <taxon>Lachnospiraceae</taxon>
        <taxon>Jutongia</taxon>
    </lineage>
</organism>
<comment type="caution">
    <text evidence="2">The sequence shown here is derived from an EMBL/GenBank/DDBJ whole genome shotgun (WGS) entry which is preliminary data.</text>
</comment>
<proteinExistence type="predicted"/>
<dbReference type="PROSITE" id="PS51257">
    <property type="entry name" value="PROKAR_LIPOPROTEIN"/>
    <property type="match status" value="1"/>
</dbReference>
<gene>
    <name evidence="2" type="ORF">H8700_07225</name>
</gene>
<feature type="chain" id="PRO_5046264789" description="Lipoprotein" evidence="1">
    <location>
        <begin position="32"/>
        <end position="176"/>
    </location>
</feature>